<gene>
    <name evidence="1" type="ORF">GBAR_LOCUS16932</name>
</gene>
<comment type="caution">
    <text evidence="1">The sequence shown here is derived from an EMBL/GenBank/DDBJ whole genome shotgun (WGS) entry which is preliminary data.</text>
</comment>
<name>A0AA35WX41_GEOBA</name>
<dbReference type="Proteomes" id="UP001174909">
    <property type="component" value="Unassembled WGS sequence"/>
</dbReference>
<keyword evidence="2" id="KW-1185">Reference proteome</keyword>
<dbReference type="EMBL" id="CASHTH010002440">
    <property type="protein sequence ID" value="CAI8029845.1"/>
    <property type="molecule type" value="Genomic_DNA"/>
</dbReference>
<accession>A0AA35WX41</accession>
<evidence type="ECO:0000313" key="1">
    <source>
        <dbReference type="EMBL" id="CAI8029845.1"/>
    </source>
</evidence>
<evidence type="ECO:0000313" key="2">
    <source>
        <dbReference type="Proteomes" id="UP001174909"/>
    </source>
</evidence>
<proteinExistence type="predicted"/>
<organism evidence="1 2">
    <name type="scientific">Geodia barretti</name>
    <name type="common">Barrett's horny sponge</name>
    <dbReference type="NCBI Taxonomy" id="519541"/>
    <lineage>
        <taxon>Eukaryota</taxon>
        <taxon>Metazoa</taxon>
        <taxon>Porifera</taxon>
        <taxon>Demospongiae</taxon>
        <taxon>Heteroscleromorpha</taxon>
        <taxon>Tetractinellida</taxon>
        <taxon>Astrophorina</taxon>
        <taxon>Geodiidae</taxon>
        <taxon>Geodia</taxon>
    </lineage>
</organism>
<protein>
    <submittedName>
        <fullName evidence="1">Uncharacterized protein</fullName>
    </submittedName>
</protein>
<dbReference type="AlphaFoldDB" id="A0AA35WX41"/>
<reference evidence="1" key="1">
    <citation type="submission" date="2023-03" db="EMBL/GenBank/DDBJ databases">
        <authorList>
            <person name="Steffen K."/>
            <person name="Cardenas P."/>
        </authorList>
    </citation>
    <scope>NUCLEOTIDE SEQUENCE</scope>
</reference>
<sequence>MMARQPVVSLERVQFQKTPMRCFLYARRGMAGSGDLMGSRQYNLSKELREEIKLTADILGISVEEANVKRVGRRPDDYIFVYKQHIKCSDADLNTLEVFMNFEEEVVATNAAATTSATATNSATAINSATSLKLEPFM</sequence>